<dbReference type="Proteomes" id="UP000320762">
    <property type="component" value="Unassembled WGS sequence"/>
</dbReference>
<dbReference type="GO" id="GO:0006351">
    <property type="term" value="P:DNA-templated transcription"/>
    <property type="evidence" value="ECO:0007669"/>
    <property type="project" value="InterPro"/>
</dbReference>
<evidence type="ECO:0000259" key="4">
    <source>
        <dbReference type="SMART" id="SM00906"/>
    </source>
</evidence>
<name>A0A550CZ08_9AGAR</name>
<dbReference type="EMBL" id="VDMD01000001">
    <property type="protein sequence ID" value="TRM70017.1"/>
    <property type="molecule type" value="Genomic_DNA"/>
</dbReference>
<evidence type="ECO:0000256" key="1">
    <source>
        <dbReference type="ARBA" id="ARBA00023242"/>
    </source>
</evidence>
<feature type="domain" description="Xylanolytic transcriptional activator regulatory" evidence="4">
    <location>
        <begin position="368"/>
        <end position="439"/>
    </location>
</feature>
<comment type="caution">
    <text evidence="5">The sequence shown here is derived from an EMBL/GenBank/DDBJ whole genome shotgun (WGS) entry which is preliminary data.</text>
</comment>
<dbReference type="GO" id="GO:0003677">
    <property type="term" value="F:DNA binding"/>
    <property type="evidence" value="ECO:0007669"/>
    <property type="project" value="InterPro"/>
</dbReference>
<dbReference type="InterPro" id="IPR050987">
    <property type="entry name" value="AtrR-like"/>
</dbReference>
<dbReference type="SMART" id="SM00906">
    <property type="entry name" value="Fungal_trans"/>
    <property type="match status" value="1"/>
</dbReference>
<feature type="region of interest" description="Disordered" evidence="2">
    <location>
        <begin position="1"/>
        <end position="24"/>
    </location>
</feature>
<evidence type="ECO:0000256" key="2">
    <source>
        <dbReference type="SAM" id="MobiDB-lite"/>
    </source>
</evidence>
<dbReference type="OrthoDB" id="4456959at2759"/>
<keyword evidence="6" id="KW-1185">Reference proteome</keyword>
<evidence type="ECO:0000313" key="5">
    <source>
        <dbReference type="EMBL" id="TRM70017.1"/>
    </source>
</evidence>
<dbReference type="GO" id="GO:0008270">
    <property type="term" value="F:zinc ion binding"/>
    <property type="evidence" value="ECO:0007669"/>
    <property type="project" value="InterPro"/>
</dbReference>
<feature type="compositionally biased region" description="Polar residues" evidence="2">
    <location>
        <begin position="1"/>
        <end position="11"/>
    </location>
</feature>
<dbReference type="STRING" id="97359.A0A550CZ08"/>
<gene>
    <name evidence="5" type="ORF">BD626DRAFT_563710</name>
</gene>
<dbReference type="AlphaFoldDB" id="A0A550CZ08"/>
<keyword evidence="3" id="KW-1133">Transmembrane helix</keyword>
<dbReference type="GO" id="GO:0003700">
    <property type="term" value="F:DNA-binding transcription factor activity"/>
    <property type="evidence" value="ECO:0007669"/>
    <property type="project" value="InterPro"/>
</dbReference>
<feature type="region of interest" description="Disordered" evidence="2">
    <location>
        <begin position="130"/>
        <end position="164"/>
    </location>
</feature>
<feature type="transmembrane region" description="Helical" evidence="3">
    <location>
        <begin position="583"/>
        <end position="605"/>
    </location>
</feature>
<reference evidence="5 6" key="1">
    <citation type="journal article" date="2019" name="New Phytol.">
        <title>Comparative genomics reveals unique wood-decay strategies and fruiting body development in the Schizophyllaceae.</title>
        <authorList>
            <person name="Almasi E."/>
            <person name="Sahu N."/>
            <person name="Krizsan K."/>
            <person name="Balint B."/>
            <person name="Kovacs G.M."/>
            <person name="Kiss B."/>
            <person name="Cseklye J."/>
            <person name="Drula E."/>
            <person name="Henrissat B."/>
            <person name="Nagy I."/>
            <person name="Chovatia M."/>
            <person name="Adam C."/>
            <person name="LaButti K."/>
            <person name="Lipzen A."/>
            <person name="Riley R."/>
            <person name="Grigoriev I.V."/>
            <person name="Nagy L.G."/>
        </authorList>
    </citation>
    <scope>NUCLEOTIDE SEQUENCE [LARGE SCALE GENOMIC DNA]</scope>
    <source>
        <strain evidence="5 6">NL-1724</strain>
    </source>
</reference>
<evidence type="ECO:0000256" key="3">
    <source>
        <dbReference type="SAM" id="Phobius"/>
    </source>
</evidence>
<dbReference type="PANTHER" id="PTHR46910">
    <property type="entry name" value="TRANSCRIPTION FACTOR PDR1"/>
    <property type="match status" value="1"/>
</dbReference>
<proteinExistence type="predicted"/>
<sequence>MSTEGTAPTTGSKKRRLQGDSAKNPGGRCSNCVAFNSLCTHYAIHSRKRAPSKDVEEPAPERLREVERNFGMSVEDTNNFLLNMDTESTFIDSKALVTSILEDSHAFFQTVDLSSLQKAAVRLAKYARSLEETQDSQSQRQRDVEDDHDSDVPDLTMPDSHEVPISDEIIDGANGLSDKLWQLALDSGEGRYFGNGSNVRFIRNALDLRAEYSGAVNKSSGSATKRRQEFWTMRPWELESCPTQPPLDFPEHNFLLELVDVYFSEQEKFFPIMHRPTVDRDLAARRYRKDYAYGNLVLVMCAIAARHSDDHRVFADRRPNSENSAGWQWWSQVQLHRRSYHTAPSLSELQACALAVIYAYGTSTAEDTWNALSLGIRLAQEVGAHRKRATGNAIEDELYKRVFWAFVVEDMQISAFMGRPRATTCDDIDLDPVLEVEDEYWHDPTSQPAGHVGRGAFYNQHIRIMHILGVVQKTIYSVKKPRLRANMSRRDWEMRVVTCVDSALNNWLNNLPNHMRWDPDQPVAEYRDQAAILYTAMYLTQIQVHRPFIPSVSDSQSFPSLAICANAARACLRLIEQHSKGGFIPYPHVMMSIFSSCIILILYVWRRQQMGYTAEGERDVTSVFAGLRVMATYEKRWQFAGRLSDVIYNMFPTGGFTFSNNTSSQGSKRPYEADSSTVVQNNTLASDFSSTTQGTLPGLSCDSISEQELMQIFSLPLGGMQQTFGRAIQSVFDNGMWNSIEEGQLPSDLHIAGNEVDGAAQLPGFDGQELYEQPLSTASDVCPAAREQRDFRIEEPLIFDEMLNGEWPFSMAATQTPY</sequence>
<keyword evidence="3" id="KW-0472">Membrane</keyword>
<keyword evidence="1" id="KW-0539">Nucleus</keyword>
<evidence type="ECO:0000313" key="6">
    <source>
        <dbReference type="Proteomes" id="UP000320762"/>
    </source>
</evidence>
<organism evidence="5 6">
    <name type="scientific">Schizophyllum amplum</name>
    <dbReference type="NCBI Taxonomy" id="97359"/>
    <lineage>
        <taxon>Eukaryota</taxon>
        <taxon>Fungi</taxon>
        <taxon>Dikarya</taxon>
        <taxon>Basidiomycota</taxon>
        <taxon>Agaricomycotina</taxon>
        <taxon>Agaricomycetes</taxon>
        <taxon>Agaricomycetidae</taxon>
        <taxon>Agaricales</taxon>
        <taxon>Schizophyllaceae</taxon>
        <taxon>Schizophyllum</taxon>
    </lineage>
</organism>
<dbReference type="Pfam" id="PF04082">
    <property type="entry name" value="Fungal_trans"/>
    <property type="match status" value="1"/>
</dbReference>
<dbReference type="PANTHER" id="PTHR46910:SF38">
    <property type="entry name" value="ZN(2)-C6 FUNGAL-TYPE DOMAIN-CONTAINING PROTEIN"/>
    <property type="match status" value="1"/>
</dbReference>
<keyword evidence="3" id="KW-0812">Transmembrane</keyword>
<dbReference type="InterPro" id="IPR007219">
    <property type="entry name" value="XnlR_reg_dom"/>
</dbReference>
<protein>
    <submittedName>
        <fullName evidence="5">Fungal-specific transcription factor domain-containing protein</fullName>
    </submittedName>
</protein>
<dbReference type="CDD" id="cd12148">
    <property type="entry name" value="fungal_TF_MHR"/>
    <property type="match status" value="1"/>
</dbReference>
<accession>A0A550CZ08</accession>